<reference evidence="3 4" key="1">
    <citation type="submission" date="2018-03" db="EMBL/GenBank/DDBJ databases">
        <title>Genomic Encyclopedia of Archaeal and Bacterial Type Strains, Phase II (KMG-II): from individual species to whole genera.</title>
        <authorList>
            <person name="Goeker M."/>
        </authorList>
    </citation>
    <scope>NUCLEOTIDE SEQUENCE [LARGE SCALE GENOMIC DNA]</scope>
    <source>
        <strain evidence="3 4">DSM 28229</strain>
    </source>
</reference>
<evidence type="ECO:0000256" key="1">
    <source>
        <dbReference type="SAM" id="SignalP"/>
    </source>
</evidence>
<dbReference type="EMBL" id="QGDO01000001">
    <property type="protein sequence ID" value="PWJ43677.1"/>
    <property type="molecule type" value="Genomic_DNA"/>
</dbReference>
<evidence type="ECO:0000313" key="3">
    <source>
        <dbReference type="EMBL" id="PWJ43677.1"/>
    </source>
</evidence>
<protein>
    <submittedName>
        <fullName evidence="3">LruC domain-containing protein</fullName>
    </submittedName>
</protein>
<feature type="signal peptide" evidence="1">
    <location>
        <begin position="1"/>
        <end position="18"/>
    </location>
</feature>
<evidence type="ECO:0000313" key="4">
    <source>
        <dbReference type="Proteomes" id="UP000245535"/>
    </source>
</evidence>
<feature type="domain" description="DUF4842" evidence="2">
    <location>
        <begin position="445"/>
        <end position="643"/>
    </location>
</feature>
<name>A0A316A1V7_SEDFL</name>
<dbReference type="Gene3D" id="2.120.10.30">
    <property type="entry name" value="TolB, C-terminal domain"/>
    <property type="match status" value="1"/>
</dbReference>
<accession>A0A316A1V7</accession>
<evidence type="ECO:0000259" key="2">
    <source>
        <dbReference type="Pfam" id="PF16130"/>
    </source>
</evidence>
<dbReference type="Pfam" id="PF16130">
    <property type="entry name" value="DUF4842"/>
    <property type="match status" value="1"/>
</dbReference>
<proteinExistence type="predicted"/>
<dbReference type="NCBIfam" id="TIGR04456">
    <property type="entry name" value="LruC_dom"/>
    <property type="match status" value="1"/>
</dbReference>
<comment type="caution">
    <text evidence="3">The sequence shown here is derived from an EMBL/GenBank/DDBJ whole genome shotgun (WGS) entry which is preliminary data.</text>
</comment>
<keyword evidence="4" id="KW-1185">Reference proteome</keyword>
<dbReference type="InterPro" id="IPR031025">
    <property type="entry name" value="LruC_dom"/>
</dbReference>
<dbReference type="OrthoDB" id="1204817at2"/>
<keyword evidence="1" id="KW-0732">Signal</keyword>
<dbReference type="SUPFAM" id="SSF63829">
    <property type="entry name" value="Calcium-dependent phosphotriesterase"/>
    <property type="match status" value="1"/>
</dbReference>
<sequence length="657" mass="73379">MKKLRHFILISFCISFLACQDQTLDTTPDNTDDASSFEKLNVDPDFNYKTAEGFEINFSEESTDISAVYTFFLLDDSRQMIEIGKGRSIEGNLYMKITLPTSTQKIYVQRSEMGLVRGASFPISGNTLEHTFNAEEIPSNTQVFSNNTRISSGCTEKLYAVNGNGEFYWINSESGDYEATQLSDLAGGSSIACAVDRENRIVYYNTGTTLRKYDIDAQTFHVAQQGNPFNGNYPRMEYNNTNGLLYIAKNEDMYIINPLNNNVVSTIDIVGLEEPVSGGDMAISLDGTIYMCCFSGLYRLEVTGNTANATRISAENLPFQPTSMAIDRNDRLYLATNDNNSQVIEMDKFDGAWVVRETYNHKINDLGSLPCAADELDQTDSDGDGVIDIEDDYPNDDTKATDIYTPSKLGWGSYAFEDLWPRKGDYDYNDLVVNYRYTGVHNSSNELVEFKLSYQIKSLVGGYHNGFGIEIPIDASLISSVTGSKQTLGLTTLNAKGLEDGQASRSVIVVFEDAYHHTTAGNCNNQNSELLELTVVFNNPVASSSFDMTALNPFIFTNGVRSREVHLADKAPTELADPGLFQTEDDNSDANESIYYKSTENHPWAIDIIHSFKPPREGRAITLGYREFGNWAESRGVNKRDWYKDNSGYRDESKLCN</sequence>
<gene>
    <name evidence="3" type="ORF">BC781_10123</name>
</gene>
<dbReference type="PROSITE" id="PS51257">
    <property type="entry name" value="PROKAR_LIPOPROTEIN"/>
    <property type="match status" value="1"/>
</dbReference>
<dbReference type="RefSeq" id="WP_109615218.1">
    <property type="nucleotide sequence ID" value="NZ_QGDO01000001.1"/>
</dbReference>
<organism evidence="3 4">
    <name type="scientific">Sediminitomix flava</name>
    <dbReference type="NCBI Taxonomy" id="379075"/>
    <lineage>
        <taxon>Bacteria</taxon>
        <taxon>Pseudomonadati</taxon>
        <taxon>Bacteroidota</taxon>
        <taxon>Cytophagia</taxon>
        <taxon>Cytophagales</taxon>
        <taxon>Flammeovirgaceae</taxon>
        <taxon>Sediminitomix</taxon>
    </lineage>
</organism>
<dbReference type="AlphaFoldDB" id="A0A316A1V7"/>
<dbReference type="InterPro" id="IPR032295">
    <property type="entry name" value="DUF4842"/>
</dbReference>
<dbReference type="InterPro" id="IPR011042">
    <property type="entry name" value="6-blade_b-propeller_TolB-like"/>
</dbReference>
<feature type="chain" id="PRO_5016363140" evidence="1">
    <location>
        <begin position="19"/>
        <end position="657"/>
    </location>
</feature>
<dbReference type="Proteomes" id="UP000245535">
    <property type="component" value="Unassembled WGS sequence"/>
</dbReference>